<sequence length="304" mass="35329">MSLVECPYVEGAKYVLEFKSRTDFDEPFKPSSKLQITVLKTFHPFTISPVFKVRLDRSDPETIIPEGSIIILKLFDSRFATDLRQWHAVPDLTLALATEYPEFLQRESKMFEEWDAKRIQLRGEDRELAPLEKEAHLDTLLRSYYQCEIRVYEKLIELQGRGIPMFFGQTRFVIDSFSHSSLEATVPGILLEYIEGQSLQELPLQLFHESIATSALEIVSTLSDKEILNQDVRLDNFIVPTSRIDRPVVMIDFAQCIFRGEEMSDEEWYDRKAITDEEGAVGSTLRTKVGWEYRPSRRYIIRGE</sequence>
<keyword evidence="2" id="KW-1185">Reference proteome</keyword>
<dbReference type="GeneID" id="18822777"/>
<accession>K5WWR1</accession>
<evidence type="ECO:0008006" key="3">
    <source>
        <dbReference type="Google" id="ProtNLM"/>
    </source>
</evidence>
<dbReference type="OMA" id="CWQSICE"/>
<organism evidence="1 2">
    <name type="scientific">Agaricus bisporus var. burnettii (strain JB137-S8 / ATCC MYA-4627 / FGSC 10392)</name>
    <name type="common">White button mushroom</name>
    <dbReference type="NCBI Taxonomy" id="597362"/>
    <lineage>
        <taxon>Eukaryota</taxon>
        <taxon>Fungi</taxon>
        <taxon>Dikarya</taxon>
        <taxon>Basidiomycota</taxon>
        <taxon>Agaricomycotina</taxon>
        <taxon>Agaricomycetes</taxon>
        <taxon>Agaricomycetidae</taxon>
        <taxon>Agaricales</taxon>
        <taxon>Agaricineae</taxon>
        <taxon>Agaricaceae</taxon>
        <taxon>Agaricus</taxon>
    </lineage>
</organism>
<dbReference type="InParanoid" id="K5WWR1"/>
<dbReference type="EMBL" id="JH971421">
    <property type="protein sequence ID" value="EKM75022.1"/>
    <property type="molecule type" value="Genomic_DNA"/>
</dbReference>
<proteinExistence type="predicted"/>
<dbReference type="STRING" id="597362.K5WWR1"/>
<protein>
    <recommendedName>
        <fullName evidence="3">Protein kinase domain-containing protein</fullName>
    </recommendedName>
</protein>
<name>K5WWR1_AGABU</name>
<dbReference type="AlphaFoldDB" id="K5WWR1"/>
<dbReference type="HOGENOM" id="CLU_054599_0_1_1"/>
<dbReference type="Proteomes" id="UP000008493">
    <property type="component" value="Unassembled WGS sequence"/>
</dbReference>
<evidence type="ECO:0000313" key="1">
    <source>
        <dbReference type="EMBL" id="EKM75022.1"/>
    </source>
</evidence>
<dbReference type="InterPro" id="IPR011009">
    <property type="entry name" value="Kinase-like_dom_sf"/>
</dbReference>
<dbReference type="SUPFAM" id="SSF56112">
    <property type="entry name" value="Protein kinase-like (PK-like)"/>
    <property type="match status" value="1"/>
</dbReference>
<dbReference type="RefSeq" id="XP_007334332.1">
    <property type="nucleotide sequence ID" value="XM_007334270.1"/>
</dbReference>
<reference evidence="2" key="1">
    <citation type="journal article" date="2012" name="Proc. Natl. Acad. Sci. U.S.A.">
        <title>Genome sequence of the button mushroom Agaricus bisporus reveals mechanisms governing adaptation to a humic-rich ecological niche.</title>
        <authorList>
            <person name="Morin E."/>
            <person name="Kohler A."/>
            <person name="Baker A.R."/>
            <person name="Foulongne-Oriol M."/>
            <person name="Lombard V."/>
            <person name="Nagy L.G."/>
            <person name="Ohm R.A."/>
            <person name="Patyshakuliyeva A."/>
            <person name="Brun A."/>
            <person name="Aerts A.L."/>
            <person name="Bailey A.M."/>
            <person name="Billette C."/>
            <person name="Coutinho P.M."/>
            <person name="Deakin G."/>
            <person name="Doddapaneni H."/>
            <person name="Floudas D."/>
            <person name="Grimwood J."/>
            <person name="Hilden K."/>
            <person name="Kuees U."/>
            <person name="LaButti K.M."/>
            <person name="Lapidus A."/>
            <person name="Lindquist E.A."/>
            <person name="Lucas S.M."/>
            <person name="Murat C."/>
            <person name="Riley R.W."/>
            <person name="Salamov A.A."/>
            <person name="Schmutz J."/>
            <person name="Subramanian V."/>
            <person name="Woesten H.A.B."/>
            <person name="Xu J."/>
            <person name="Eastwood D.C."/>
            <person name="Foster G.D."/>
            <person name="Sonnenberg A.S."/>
            <person name="Cullen D."/>
            <person name="de Vries R.P."/>
            <person name="Lundell T."/>
            <person name="Hibbett D.S."/>
            <person name="Henrissat B."/>
            <person name="Burton K.S."/>
            <person name="Kerrigan R.W."/>
            <person name="Challen M.P."/>
            <person name="Grigoriev I.V."/>
            <person name="Martin F."/>
        </authorList>
    </citation>
    <scope>NUCLEOTIDE SEQUENCE [LARGE SCALE GENOMIC DNA]</scope>
    <source>
        <strain evidence="2">JB137-S8 / ATCC MYA-4627 / FGSC 10392</strain>
    </source>
</reference>
<gene>
    <name evidence="1" type="ORF">AGABI1DRAFT_109689</name>
</gene>
<dbReference type="KEGG" id="abp:AGABI1DRAFT109689"/>
<evidence type="ECO:0000313" key="2">
    <source>
        <dbReference type="Proteomes" id="UP000008493"/>
    </source>
</evidence>
<dbReference type="OrthoDB" id="3269050at2759"/>
<dbReference type="eggNOG" id="ENOG502S6Y9">
    <property type="taxonomic scope" value="Eukaryota"/>
</dbReference>